<dbReference type="RefSeq" id="XP_031551244.1">
    <property type="nucleotide sequence ID" value="XM_031695384.1"/>
</dbReference>
<evidence type="ECO:0000256" key="1">
    <source>
        <dbReference type="SAM" id="Coils"/>
    </source>
</evidence>
<feature type="domain" description="UBA" evidence="3">
    <location>
        <begin position="6"/>
        <end position="47"/>
    </location>
</feature>
<dbReference type="AlphaFoldDB" id="A0A6P8H4G8"/>
<dbReference type="OrthoDB" id="10254930at2759"/>
<dbReference type="InterPro" id="IPR009060">
    <property type="entry name" value="UBA-like_sf"/>
</dbReference>
<gene>
    <name evidence="6" type="primary">LOC116288582</name>
</gene>
<keyword evidence="5" id="KW-1185">Reference proteome</keyword>
<accession>A0A6P8H4G8</accession>
<proteinExistence type="predicted"/>
<dbReference type="PROSITE" id="PS50030">
    <property type="entry name" value="UBA"/>
    <property type="match status" value="1"/>
</dbReference>
<dbReference type="InterPro" id="IPR006553">
    <property type="entry name" value="Leu-rich_rpt_Cys-con_subtyp"/>
</dbReference>
<keyword evidence="1" id="KW-0175">Coiled coil</keyword>
<dbReference type="GO" id="GO:0031146">
    <property type="term" value="P:SCF-dependent proteasomal ubiquitin-dependent protein catabolic process"/>
    <property type="evidence" value="ECO:0007669"/>
    <property type="project" value="TreeGrafter"/>
</dbReference>
<feature type="region of interest" description="Disordered" evidence="2">
    <location>
        <begin position="148"/>
        <end position="167"/>
    </location>
</feature>
<feature type="compositionally biased region" description="Basic and acidic residues" evidence="2">
    <location>
        <begin position="58"/>
        <end position="68"/>
    </location>
</feature>
<dbReference type="SUPFAM" id="SSF46934">
    <property type="entry name" value="UBA-like"/>
    <property type="match status" value="1"/>
</dbReference>
<dbReference type="InterPro" id="IPR029071">
    <property type="entry name" value="Ubiquitin-like_domsf"/>
</dbReference>
<dbReference type="SUPFAM" id="SSF54236">
    <property type="entry name" value="Ubiquitin-like"/>
    <property type="match status" value="1"/>
</dbReference>
<dbReference type="Gene3D" id="3.10.20.90">
    <property type="entry name" value="Phosphatidylinositol 3-kinase Catalytic Subunit, Chain A, domain 1"/>
    <property type="match status" value="1"/>
</dbReference>
<organism evidence="5 6">
    <name type="scientific">Actinia tenebrosa</name>
    <name type="common">Australian red waratah sea anemone</name>
    <dbReference type="NCBI Taxonomy" id="6105"/>
    <lineage>
        <taxon>Eukaryota</taxon>
        <taxon>Metazoa</taxon>
        <taxon>Cnidaria</taxon>
        <taxon>Anthozoa</taxon>
        <taxon>Hexacorallia</taxon>
        <taxon>Actiniaria</taxon>
        <taxon>Actiniidae</taxon>
        <taxon>Actinia</taxon>
    </lineage>
</organism>
<dbReference type="InterPro" id="IPR015940">
    <property type="entry name" value="UBA"/>
</dbReference>
<dbReference type="InterPro" id="IPR032675">
    <property type="entry name" value="LRR_dom_sf"/>
</dbReference>
<dbReference type="SMART" id="SM00166">
    <property type="entry name" value="UBX"/>
    <property type="match status" value="1"/>
</dbReference>
<evidence type="ECO:0000259" key="3">
    <source>
        <dbReference type="PROSITE" id="PS50030"/>
    </source>
</evidence>
<dbReference type="Pfam" id="PF00789">
    <property type="entry name" value="UBX"/>
    <property type="match status" value="1"/>
</dbReference>
<dbReference type="Gene3D" id="1.10.8.10">
    <property type="entry name" value="DNA helicase RuvA subunit, C-terminal domain"/>
    <property type="match status" value="1"/>
</dbReference>
<feature type="coiled-coil region" evidence="1">
    <location>
        <begin position="104"/>
        <end position="138"/>
    </location>
</feature>
<name>A0A6P8H4G8_ACTTE</name>
<evidence type="ECO:0000313" key="5">
    <source>
        <dbReference type="Proteomes" id="UP000515163"/>
    </source>
</evidence>
<feature type="region of interest" description="Disordered" evidence="2">
    <location>
        <begin position="51"/>
        <end position="94"/>
    </location>
</feature>
<sequence>MASSCKEDLDQLLAGLASMGFELDDCQEALLAGHITLESAVEWLVEKKTNPSATTAGRSDKNLQENKEPSGSGIFEQQEIGSADHQVSSRYSLTEEGRKARERFIEKEREVARTEAKKRRLEEKKAKEQILMQIADDREIRKLKSGIKSETVSEKASPAEEGTSTSQFSKTTKKECLMCRLQVRLPSSQVKKGNVPVKTKLEQAVTLVCSDSSLRTGEVEILQPFPRRIFTAVELESTLEELGLCPSAMVVVQKKNRHSLATDLSSGTASAHLVEPPEAEQGVAGAEGDGPSSSDRGRVQPGVEVGLERIINDLPNPPGLDIPGIGRNQPRQHQWGEGMRLGAVNYNPHAMEPVLQANSAGESAARRMEMRAQLLQHRLADAAKSPPPEQPHLHREVRSLETICIDNIVLRLAGHPHLQPLTTLGTLPHKVCDKIIHQLMKSKALSPKTMQAFLSCCLRYLKLDCYLLVTNELLTVLRLHKHLTLLSLKSCPLITDKAMEAVSALKKLQSLNLNQCSQLTDKCFTYIKDLPSLTVLQMDNTKVTDQGVCYFVANASCASNLIHLNLCSTDITDLNLDVLKDLKSLKILGLENTKITRLDVLSGLSYLESLNVSHTEVSNNSMASLTGLPCLVSLNILSTAIDDLGLQYLHDLRLTHLKLPGRLNITDQGIQHIQGLPLAALDLSDYINVTDVGVHCISTMYSLTKLTLSNTKLTDVGMLSLSGLTELVELNVDRTAVTDEGCMVISNFPNLQILSLSSTHISNKFLTCGVLNQCLKLSQLNLSRTRVSNKGIRCLNLNCLTSLNLDWTSVTSDCQLLLTGCPALKALRTNNCTPSMDESDEEEV</sequence>
<dbReference type="Gene3D" id="3.80.10.10">
    <property type="entry name" value="Ribonuclease Inhibitor"/>
    <property type="match status" value="3"/>
</dbReference>
<dbReference type="InterPro" id="IPR001611">
    <property type="entry name" value="Leu-rich_rpt"/>
</dbReference>
<evidence type="ECO:0000259" key="4">
    <source>
        <dbReference type="PROSITE" id="PS50033"/>
    </source>
</evidence>
<dbReference type="SMART" id="SM00367">
    <property type="entry name" value="LRR_CC"/>
    <property type="match status" value="6"/>
</dbReference>
<reference evidence="6" key="1">
    <citation type="submission" date="2025-08" db="UniProtKB">
        <authorList>
            <consortium name="RefSeq"/>
        </authorList>
    </citation>
    <scope>IDENTIFICATION</scope>
    <source>
        <tissue evidence="6">Tentacle</tissue>
    </source>
</reference>
<dbReference type="PANTHER" id="PTHR13318">
    <property type="entry name" value="PARTNER OF PAIRED, ISOFORM B-RELATED"/>
    <property type="match status" value="1"/>
</dbReference>
<dbReference type="KEGG" id="aten:116288582"/>
<feature type="region of interest" description="Disordered" evidence="2">
    <location>
        <begin position="275"/>
        <end position="298"/>
    </location>
</feature>
<evidence type="ECO:0000313" key="6">
    <source>
        <dbReference type="RefSeq" id="XP_031551244.1"/>
    </source>
</evidence>
<dbReference type="GeneID" id="116288582"/>
<protein>
    <submittedName>
        <fullName evidence="6">Uncharacterized protein LOC116288582 isoform X1</fullName>
    </submittedName>
</protein>
<dbReference type="SUPFAM" id="SSF52047">
    <property type="entry name" value="RNI-like"/>
    <property type="match status" value="1"/>
</dbReference>
<feature type="domain" description="UBX" evidence="4">
    <location>
        <begin position="174"/>
        <end position="252"/>
    </location>
</feature>
<dbReference type="InParanoid" id="A0A6P8H4G8"/>
<dbReference type="SUPFAM" id="SSF52058">
    <property type="entry name" value="L domain-like"/>
    <property type="match status" value="1"/>
</dbReference>
<dbReference type="GO" id="GO:0019005">
    <property type="term" value="C:SCF ubiquitin ligase complex"/>
    <property type="evidence" value="ECO:0007669"/>
    <property type="project" value="TreeGrafter"/>
</dbReference>
<dbReference type="Pfam" id="PF13855">
    <property type="entry name" value="LRR_8"/>
    <property type="match status" value="1"/>
</dbReference>
<evidence type="ECO:0000256" key="2">
    <source>
        <dbReference type="SAM" id="MobiDB-lite"/>
    </source>
</evidence>
<dbReference type="Proteomes" id="UP000515163">
    <property type="component" value="Unplaced"/>
</dbReference>
<dbReference type="InterPro" id="IPR001012">
    <property type="entry name" value="UBX_dom"/>
</dbReference>
<dbReference type="PROSITE" id="PS50033">
    <property type="entry name" value="UBX"/>
    <property type="match status" value="1"/>
</dbReference>